<keyword evidence="6" id="KW-1185">Reference proteome</keyword>
<evidence type="ECO:0000256" key="2">
    <source>
        <dbReference type="ARBA" id="ARBA00022859"/>
    </source>
</evidence>
<dbReference type="Gene3D" id="3.40.80.10">
    <property type="entry name" value="Peptidoglycan recognition protein-like"/>
    <property type="match status" value="1"/>
</dbReference>
<dbReference type="AlphaFoldDB" id="A0ABD3Y2I2"/>
<comment type="similarity">
    <text evidence="1">Belongs to the N-acetylmuramoyl-L-alanine amidase 2 family.</text>
</comment>
<dbReference type="Proteomes" id="UP001634394">
    <property type="component" value="Unassembled WGS sequence"/>
</dbReference>
<protein>
    <recommendedName>
        <fullName evidence="3">Peptidoglycan recognition protein family domain-containing protein</fullName>
    </recommendedName>
</protein>
<comment type="caution">
    <text evidence="5">The sequence shown here is derived from an EMBL/GenBank/DDBJ whole genome shotgun (WGS) entry which is preliminary data.</text>
</comment>
<dbReference type="EMBL" id="JBJQND010000001">
    <property type="protein sequence ID" value="KAL3892008.1"/>
    <property type="molecule type" value="Genomic_DNA"/>
</dbReference>
<dbReference type="GO" id="GO:0002376">
    <property type="term" value="P:immune system process"/>
    <property type="evidence" value="ECO:0007669"/>
    <property type="project" value="UniProtKB-KW"/>
</dbReference>
<reference evidence="5 6" key="1">
    <citation type="submission" date="2024-11" db="EMBL/GenBank/DDBJ databases">
        <title>Chromosome-level genome assembly of the freshwater bivalve Anodonta woodiana.</title>
        <authorList>
            <person name="Chen X."/>
        </authorList>
    </citation>
    <scope>NUCLEOTIDE SEQUENCE [LARGE SCALE GENOMIC DNA]</scope>
    <source>
        <strain evidence="5">MN2024</strain>
        <tissue evidence="5">Gills</tissue>
    </source>
</reference>
<dbReference type="SMART" id="SM00701">
    <property type="entry name" value="PGRP"/>
    <property type="match status" value="1"/>
</dbReference>
<sequence length="135" mass="14934">MTRCYSSQECIIEMKKIQGLHMDTNGWDDIGYSFVVGDDGMAYEARGWKRVGAHTRGWNSISVSIAVMGNFNEVIPSDAALKAIDSLISCGILSLNLLANYTLYGHRAVSRSYDSPGHMFNDIIQTWPQHANSTA</sequence>
<evidence type="ECO:0000256" key="1">
    <source>
        <dbReference type="ARBA" id="ARBA00007553"/>
    </source>
</evidence>
<evidence type="ECO:0000313" key="4">
    <source>
        <dbReference type="EMBL" id="KAL3891917.1"/>
    </source>
</evidence>
<accession>A0ABD3Y2I2</accession>
<dbReference type="SUPFAM" id="SSF55846">
    <property type="entry name" value="N-acetylmuramoyl-L-alanine amidase-like"/>
    <property type="match status" value="1"/>
</dbReference>
<organism evidence="5 6">
    <name type="scientific">Sinanodonta woodiana</name>
    <name type="common">Chinese pond mussel</name>
    <name type="synonym">Anodonta woodiana</name>
    <dbReference type="NCBI Taxonomy" id="1069815"/>
    <lineage>
        <taxon>Eukaryota</taxon>
        <taxon>Metazoa</taxon>
        <taxon>Spiralia</taxon>
        <taxon>Lophotrochozoa</taxon>
        <taxon>Mollusca</taxon>
        <taxon>Bivalvia</taxon>
        <taxon>Autobranchia</taxon>
        <taxon>Heteroconchia</taxon>
        <taxon>Palaeoheterodonta</taxon>
        <taxon>Unionida</taxon>
        <taxon>Unionoidea</taxon>
        <taxon>Unionidae</taxon>
        <taxon>Unioninae</taxon>
        <taxon>Sinanodonta</taxon>
    </lineage>
</organism>
<feature type="domain" description="Peptidoglycan recognition protein family" evidence="3">
    <location>
        <begin position="1"/>
        <end position="110"/>
    </location>
</feature>
<dbReference type="EMBL" id="JBJQND010000001">
    <property type="protein sequence ID" value="KAL3891917.1"/>
    <property type="molecule type" value="Genomic_DNA"/>
</dbReference>
<gene>
    <name evidence="4" type="ORF">ACJMK2_004159</name>
    <name evidence="5" type="ORF">ACJMK2_004248</name>
</gene>
<keyword evidence="2" id="KW-0391">Immunity</keyword>
<evidence type="ECO:0000313" key="5">
    <source>
        <dbReference type="EMBL" id="KAL3892008.1"/>
    </source>
</evidence>
<dbReference type="Pfam" id="PF01510">
    <property type="entry name" value="Amidase_2"/>
    <property type="match status" value="1"/>
</dbReference>
<dbReference type="FunFam" id="3.40.80.10:FF:000001">
    <property type="entry name" value="Peptidoglycan recognition protein 1"/>
    <property type="match status" value="1"/>
</dbReference>
<proteinExistence type="inferred from homology"/>
<dbReference type="PANTHER" id="PTHR11022">
    <property type="entry name" value="PEPTIDOGLYCAN RECOGNITION PROTEIN"/>
    <property type="match status" value="1"/>
</dbReference>
<evidence type="ECO:0000259" key="3">
    <source>
        <dbReference type="SMART" id="SM00701"/>
    </source>
</evidence>
<evidence type="ECO:0000313" key="6">
    <source>
        <dbReference type="Proteomes" id="UP001634394"/>
    </source>
</evidence>
<dbReference type="InterPro" id="IPR002502">
    <property type="entry name" value="Amidase_domain"/>
</dbReference>
<name>A0ABD3Y2I2_SINWO</name>
<dbReference type="PANTHER" id="PTHR11022:SF41">
    <property type="entry name" value="PEPTIDOGLYCAN-RECOGNITION PROTEIN LC-RELATED"/>
    <property type="match status" value="1"/>
</dbReference>
<dbReference type="CDD" id="cd06583">
    <property type="entry name" value="PGRP"/>
    <property type="match status" value="1"/>
</dbReference>
<dbReference type="InterPro" id="IPR015510">
    <property type="entry name" value="PGRP"/>
</dbReference>
<dbReference type="InterPro" id="IPR006619">
    <property type="entry name" value="PGRP_domain_met/bac"/>
</dbReference>
<dbReference type="InterPro" id="IPR036505">
    <property type="entry name" value="Amidase/PGRP_sf"/>
</dbReference>